<dbReference type="PANTHER" id="PTHR10110">
    <property type="entry name" value="SODIUM/HYDROGEN EXCHANGER"/>
    <property type="match status" value="1"/>
</dbReference>
<sequence length="418" mass="45010">MTFFYAFSALIVLAAIFGYFNYRYLKLPNTIGLMLIALVVSLAVIVGGKLNSKIIDSATQMMASVDFPKTVLEVMLSFLLFAGALHADVKTLSAERVPVFVFATVGVLLSTVLVGTLMWLVLPVLGLGIDYIYCLLFGALISPTDPIAVLAILKTAKVPKNLEVKIAGESLFNDGVGVVVFLSLFELARKGVGEFGFSDALLLFVVEVGGGLLWGFTIGYAAYYLFRQVDSYVLEVTITLATVMGGYAVATALHISGPLAIVVAGLLLGSKGRADAMSETTEKYVDMFWEVLDEILNAVLFILIGLEALIVSLTPSFALAGAVAIVITLLARLVAVGLPITLMRLRREFVPRTIRVMTWGGLRGGISIALALTLPMEFQRELILSITYTVVVFSIVVQGLTVKWLVKDMSDMPAEAVT</sequence>
<dbReference type="Pfam" id="PF00999">
    <property type="entry name" value="Na_H_Exchanger"/>
    <property type="match status" value="1"/>
</dbReference>
<keyword evidence="9" id="KW-0406">Ion transport</keyword>
<feature type="transmembrane region" description="Helical" evidence="12">
    <location>
        <begin position="200"/>
        <end position="226"/>
    </location>
</feature>
<evidence type="ECO:0000256" key="10">
    <source>
        <dbReference type="ARBA" id="ARBA00023136"/>
    </source>
</evidence>
<comment type="similarity">
    <text evidence="2">Belongs to the monovalent cation:proton antiporter 1 (CPA1) transporter (TC 2.A.36) family.</text>
</comment>
<evidence type="ECO:0000256" key="6">
    <source>
        <dbReference type="ARBA" id="ARBA00022692"/>
    </source>
</evidence>
<feature type="transmembrane region" description="Helical" evidence="12">
    <location>
        <begin position="131"/>
        <end position="151"/>
    </location>
</feature>
<dbReference type="GO" id="GO:0051453">
    <property type="term" value="P:regulation of intracellular pH"/>
    <property type="evidence" value="ECO:0007669"/>
    <property type="project" value="TreeGrafter"/>
</dbReference>
<evidence type="ECO:0000259" key="13">
    <source>
        <dbReference type="Pfam" id="PF00999"/>
    </source>
</evidence>
<dbReference type="PANTHER" id="PTHR10110:SF195">
    <property type="entry name" value="NA(+)_H(+) ANTIPORTER NHAS2"/>
    <property type="match status" value="1"/>
</dbReference>
<feature type="transmembrane region" description="Helical" evidence="12">
    <location>
        <begin position="354"/>
        <end position="376"/>
    </location>
</feature>
<evidence type="ECO:0000256" key="3">
    <source>
        <dbReference type="ARBA" id="ARBA00022448"/>
    </source>
</evidence>
<proteinExistence type="inferred from homology"/>
<evidence type="ECO:0000256" key="12">
    <source>
        <dbReference type="SAM" id="Phobius"/>
    </source>
</evidence>
<name>A0A395LW98_9BACT</name>
<reference evidence="14 15" key="1">
    <citation type="journal article" date="2011" name="ISME J.">
        <title>Community ecology of hot spring cyanobacterial mats: predominant populations and their functional potential.</title>
        <authorList>
            <person name="Klatt C.G."/>
            <person name="Wood J.M."/>
            <person name="Rusch D.B."/>
            <person name="Bateson M.M."/>
            <person name="Hamamura N."/>
            <person name="Heidelberg J.F."/>
            <person name="Grossman A.R."/>
            <person name="Bhaya D."/>
            <person name="Cohan F.M."/>
            <person name="Kuhl M."/>
            <person name="Bryant D.A."/>
            <person name="Ward D.M."/>
        </authorList>
    </citation>
    <scope>NUCLEOTIDE SEQUENCE [LARGE SCALE GENOMIC DNA]</scope>
    <source>
        <strain evidence="14">OS</strain>
    </source>
</reference>
<feature type="transmembrane region" description="Helical" evidence="12">
    <location>
        <begin position="382"/>
        <end position="406"/>
    </location>
</feature>
<keyword evidence="7 12" id="KW-1133">Transmembrane helix</keyword>
<evidence type="ECO:0000256" key="8">
    <source>
        <dbReference type="ARBA" id="ARBA00023053"/>
    </source>
</evidence>
<accession>A0A395LW98</accession>
<keyword evidence="11" id="KW-0739">Sodium transport</keyword>
<evidence type="ECO:0000313" key="14">
    <source>
        <dbReference type="EMBL" id="RFM22949.1"/>
    </source>
</evidence>
<feature type="transmembrane region" description="Helical" evidence="12">
    <location>
        <begin position="99"/>
        <end position="122"/>
    </location>
</feature>
<dbReference type="InterPro" id="IPR006153">
    <property type="entry name" value="Cation/H_exchanger_TM"/>
</dbReference>
<dbReference type="Gene3D" id="6.10.140.1330">
    <property type="match status" value="1"/>
</dbReference>
<evidence type="ECO:0000256" key="1">
    <source>
        <dbReference type="ARBA" id="ARBA00004651"/>
    </source>
</evidence>
<keyword evidence="4" id="KW-0050">Antiport</keyword>
<evidence type="ECO:0000256" key="9">
    <source>
        <dbReference type="ARBA" id="ARBA00023065"/>
    </source>
</evidence>
<feature type="transmembrane region" description="Helical" evidence="12">
    <location>
        <begin position="246"/>
        <end position="270"/>
    </location>
</feature>
<dbReference type="GO" id="GO:0015386">
    <property type="term" value="F:potassium:proton antiporter activity"/>
    <property type="evidence" value="ECO:0007669"/>
    <property type="project" value="TreeGrafter"/>
</dbReference>
<feature type="transmembrane region" description="Helical" evidence="12">
    <location>
        <begin position="291"/>
        <end position="311"/>
    </location>
</feature>
<dbReference type="GO" id="GO:0098719">
    <property type="term" value="P:sodium ion import across plasma membrane"/>
    <property type="evidence" value="ECO:0007669"/>
    <property type="project" value="TreeGrafter"/>
</dbReference>
<dbReference type="InterPro" id="IPR018422">
    <property type="entry name" value="Cation/H_exchanger_CPA1"/>
</dbReference>
<organism evidence="14 15">
    <name type="scientific">Candidatus Thermochlorobacter aerophilus</name>
    <dbReference type="NCBI Taxonomy" id="1868324"/>
    <lineage>
        <taxon>Bacteria</taxon>
        <taxon>Pseudomonadati</taxon>
        <taxon>Chlorobiota</taxon>
        <taxon>Chlorobiia</taxon>
        <taxon>Chlorobiales</taxon>
        <taxon>Candidatus Thermochlorobacteriaceae</taxon>
        <taxon>Candidatus Thermochlorobacter</taxon>
    </lineage>
</organism>
<feature type="transmembrane region" description="Helical" evidence="12">
    <location>
        <begin position="30"/>
        <end position="50"/>
    </location>
</feature>
<dbReference type="AlphaFoldDB" id="A0A395LW98"/>
<evidence type="ECO:0000256" key="7">
    <source>
        <dbReference type="ARBA" id="ARBA00022989"/>
    </source>
</evidence>
<keyword evidence="3" id="KW-0813">Transport</keyword>
<protein>
    <submittedName>
        <fullName evidence="14">Sodium:proton antiporter</fullName>
    </submittedName>
</protein>
<dbReference type="GO" id="GO:0005886">
    <property type="term" value="C:plasma membrane"/>
    <property type="evidence" value="ECO:0007669"/>
    <property type="project" value="UniProtKB-SubCell"/>
</dbReference>
<evidence type="ECO:0000256" key="5">
    <source>
        <dbReference type="ARBA" id="ARBA00022475"/>
    </source>
</evidence>
<dbReference type="EMBL" id="PHFL01000071">
    <property type="protein sequence ID" value="RFM22949.1"/>
    <property type="molecule type" value="Genomic_DNA"/>
</dbReference>
<gene>
    <name evidence="14" type="ORF">D0433_12950</name>
</gene>
<feature type="transmembrane region" description="Helical" evidence="12">
    <location>
        <begin position="171"/>
        <end position="188"/>
    </location>
</feature>
<keyword evidence="8" id="KW-0915">Sodium</keyword>
<dbReference type="GO" id="GO:0015385">
    <property type="term" value="F:sodium:proton antiporter activity"/>
    <property type="evidence" value="ECO:0007669"/>
    <property type="project" value="InterPro"/>
</dbReference>
<dbReference type="Proteomes" id="UP000266389">
    <property type="component" value="Unassembled WGS sequence"/>
</dbReference>
<keyword evidence="10 12" id="KW-0472">Membrane</keyword>
<keyword evidence="5" id="KW-1003">Cell membrane</keyword>
<feature type="transmembrane region" description="Helical" evidence="12">
    <location>
        <begin position="317"/>
        <end position="342"/>
    </location>
</feature>
<comment type="caution">
    <text evidence="14">The sequence shown here is derived from an EMBL/GenBank/DDBJ whole genome shotgun (WGS) entry which is preliminary data.</text>
</comment>
<evidence type="ECO:0000313" key="15">
    <source>
        <dbReference type="Proteomes" id="UP000266389"/>
    </source>
</evidence>
<feature type="domain" description="Cation/H+ exchanger transmembrane" evidence="13">
    <location>
        <begin position="12"/>
        <end position="407"/>
    </location>
</feature>
<evidence type="ECO:0000256" key="2">
    <source>
        <dbReference type="ARBA" id="ARBA00007367"/>
    </source>
</evidence>
<comment type="subcellular location">
    <subcellularLocation>
        <location evidence="1">Cell membrane</location>
        <topology evidence="1">Multi-pass membrane protein</topology>
    </subcellularLocation>
</comment>
<evidence type="ECO:0000256" key="4">
    <source>
        <dbReference type="ARBA" id="ARBA00022449"/>
    </source>
</evidence>
<keyword evidence="6 12" id="KW-0812">Transmembrane</keyword>
<evidence type="ECO:0000256" key="11">
    <source>
        <dbReference type="ARBA" id="ARBA00023201"/>
    </source>
</evidence>